<dbReference type="InterPro" id="IPR043129">
    <property type="entry name" value="ATPase_NBD"/>
</dbReference>
<dbReference type="AlphaFoldDB" id="A0AAE0L1N6"/>
<keyword evidence="6" id="KW-1185">Reference proteome</keyword>
<dbReference type="PANTHER" id="PTHR45639">
    <property type="entry name" value="HSC70CB, ISOFORM G-RELATED"/>
    <property type="match status" value="1"/>
</dbReference>
<dbReference type="FunFam" id="1.20.1270.10:FF:000002">
    <property type="entry name" value="Heat shock 70 kDa protein 4"/>
    <property type="match status" value="1"/>
</dbReference>
<comment type="similarity">
    <text evidence="3">Belongs to the heat shock protein 70 (TC 1.A.33) family. HSP110/SSE subfamily.</text>
</comment>
<keyword evidence="1" id="KW-0547">Nucleotide-binding</keyword>
<accession>A0AAE0L1N6</accession>
<organism evidence="5 6">
    <name type="scientific">Cymbomonas tetramitiformis</name>
    <dbReference type="NCBI Taxonomy" id="36881"/>
    <lineage>
        <taxon>Eukaryota</taxon>
        <taxon>Viridiplantae</taxon>
        <taxon>Chlorophyta</taxon>
        <taxon>Pyramimonadophyceae</taxon>
        <taxon>Pyramimonadales</taxon>
        <taxon>Pyramimonadaceae</taxon>
        <taxon>Cymbomonas</taxon>
    </lineage>
</organism>
<sequence>MSVAGFDFGNDTSEIGLARRKGIDVVLNSESKRETPSMVSFSNKQRFLGVQGANCLSMNPKNTIFNLKTLIGRKFSEPGVQAELATCPFKVTESPEGWPEVNVLYMDEPRKFTVEKIVAMLLSDLKTIAENDQGSKISDCVISVPVYFTDTQRRALLDAATVSGLNCLRLMHETTATALAYGIYKTDLPEKDAINVGFVDVGQSSLQCCIVAFKKGQLKVLSHGYDRTLGGRDFDKVLVDKFAAEFKAKSGGCDVFSNSRALLRLRVACEKLKKVLSANAEAPINIECLMDERDFSSKCTREEFEALSVEPLSRVEKPLLECLAASGLTAADIENVELVGSASRVPAIVACVQKVFEKEPRRTLNASECVAKGCALQGAMLSPTFKVREFEVQDAHPFPVSFSWKKADDEGKITDEITTQTLFPKNHVLPSTKVMNLCRSAPFDMVCSVEDPETNLLPGMSPELGTFQVGPIPATKTGETPKVKVTFKLNLHGCAYIESAQAIEEEIVEVPIQKTEKKEGEAKEGDAAPMETEGDEPKTEKKKKTKKIDVPIKSVTPGAMSPTDLQAAVEKEYEMALQDRVMEETKDRKNAVEEYVYNMRNKLYAELESYVTEPAREALCAKLQETEDWLYEDGEDETKGVYVAKLEELNKLGAPIEERYKESELRGPAASGLTAVADSYMAQCSDPKYEHIDAADKDKVYKECETAKTWLADKLAQQAALAKTAELAVLTRDITAKKETIERFCKPIMSKPKPAPKPDPKPETKPEETTEAPKAEGEPMETEAAEPEPAPMQADID</sequence>
<dbReference type="Pfam" id="PF00012">
    <property type="entry name" value="HSP70"/>
    <property type="match status" value="1"/>
</dbReference>
<dbReference type="PRINTS" id="PR00301">
    <property type="entry name" value="HEATSHOCK70"/>
</dbReference>
<dbReference type="Gene3D" id="2.60.34.10">
    <property type="entry name" value="Substrate Binding Domain Of DNAk, Chain A, domain 1"/>
    <property type="match status" value="1"/>
</dbReference>
<evidence type="ECO:0000256" key="1">
    <source>
        <dbReference type="ARBA" id="ARBA00022741"/>
    </source>
</evidence>
<feature type="region of interest" description="Disordered" evidence="4">
    <location>
        <begin position="514"/>
        <end position="547"/>
    </location>
</feature>
<dbReference type="GO" id="GO:0005634">
    <property type="term" value="C:nucleus"/>
    <property type="evidence" value="ECO:0007669"/>
    <property type="project" value="TreeGrafter"/>
</dbReference>
<dbReference type="GO" id="GO:0140662">
    <property type="term" value="F:ATP-dependent protein folding chaperone"/>
    <property type="evidence" value="ECO:0007669"/>
    <property type="project" value="InterPro"/>
</dbReference>
<dbReference type="Gene3D" id="1.20.1270.10">
    <property type="match status" value="2"/>
</dbReference>
<reference evidence="5 6" key="1">
    <citation type="journal article" date="2015" name="Genome Biol. Evol.">
        <title>Comparative Genomics of a Bacterivorous Green Alga Reveals Evolutionary Causalities and Consequences of Phago-Mixotrophic Mode of Nutrition.</title>
        <authorList>
            <person name="Burns J.A."/>
            <person name="Paasch A."/>
            <person name="Narechania A."/>
            <person name="Kim E."/>
        </authorList>
    </citation>
    <scope>NUCLEOTIDE SEQUENCE [LARGE SCALE GENOMIC DNA]</scope>
    <source>
        <strain evidence="5 6">PLY_AMNH</strain>
    </source>
</reference>
<evidence type="ECO:0000313" key="6">
    <source>
        <dbReference type="Proteomes" id="UP001190700"/>
    </source>
</evidence>
<dbReference type="FunFam" id="3.90.640.10:FF:000004">
    <property type="entry name" value="Heat shock 70 kDa protein 4"/>
    <property type="match status" value="1"/>
</dbReference>
<proteinExistence type="inferred from homology"/>
<keyword evidence="2" id="KW-0067">ATP-binding</keyword>
<dbReference type="Proteomes" id="UP001190700">
    <property type="component" value="Unassembled WGS sequence"/>
</dbReference>
<dbReference type="GO" id="GO:0005829">
    <property type="term" value="C:cytosol"/>
    <property type="evidence" value="ECO:0007669"/>
    <property type="project" value="TreeGrafter"/>
</dbReference>
<feature type="region of interest" description="Disordered" evidence="4">
    <location>
        <begin position="745"/>
        <end position="797"/>
    </location>
</feature>
<dbReference type="InterPro" id="IPR029047">
    <property type="entry name" value="HSP70_peptide-bd_sf"/>
</dbReference>
<dbReference type="InterPro" id="IPR029048">
    <property type="entry name" value="HSP70_C_sf"/>
</dbReference>
<dbReference type="SUPFAM" id="SSF53067">
    <property type="entry name" value="Actin-like ATPase domain"/>
    <property type="match status" value="2"/>
</dbReference>
<evidence type="ECO:0000313" key="5">
    <source>
        <dbReference type="EMBL" id="KAK3268430.1"/>
    </source>
</evidence>
<dbReference type="SUPFAM" id="SSF100934">
    <property type="entry name" value="Heat shock protein 70kD (HSP70), C-terminal subdomain"/>
    <property type="match status" value="2"/>
</dbReference>
<dbReference type="PANTHER" id="PTHR45639:SF4">
    <property type="entry name" value="HSC70CB, ISOFORM G"/>
    <property type="match status" value="1"/>
</dbReference>
<feature type="compositionally biased region" description="Basic and acidic residues" evidence="4">
    <location>
        <begin position="514"/>
        <end position="526"/>
    </location>
</feature>
<dbReference type="Gene3D" id="3.90.640.10">
    <property type="entry name" value="Actin, Chain A, domain 4"/>
    <property type="match status" value="1"/>
</dbReference>
<protein>
    <recommendedName>
        <fullName evidence="7">Heat shock protein 70</fullName>
    </recommendedName>
</protein>
<name>A0AAE0L1N6_9CHLO</name>
<dbReference type="SUPFAM" id="SSF100920">
    <property type="entry name" value="Heat shock protein 70kD (HSP70), peptide-binding domain"/>
    <property type="match status" value="1"/>
</dbReference>
<comment type="caution">
    <text evidence="5">The sequence shown here is derived from an EMBL/GenBank/DDBJ whole genome shotgun (WGS) entry which is preliminary data.</text>
</comment>
<gene>
    <name evidence="5" type="ORF">CYMTET_23068</name>
</gene>
<dbReference type="Gene3D" id="3.30.30.30">
    <property type="match status" value="1"/>
</dbReference>
<evidence type="ECO:0000256" key="3">
    <source>
        <dbReference type="ARBA" id="ARBA00061090"/>
    </source>
</evidence>
<evidence type="ECO:0000256" key="2">
    <source>
        <dbReference type="ARBA" id="ARBA00022840"/>
    </source>
</evidence>
<evidence type="ECO:0000256" key="4">
    <source>
        <dbReference type="SAM" id="MobiDB-lite"/>
    </source>
</evidence>
<dbReference type="FunFam" id="3.30.30.30:FF:000002">
    <property type="entry name" value="Heat shock 70 kDa protein 4"/>
    <property type="match status" value="1"/>
</dbReference>
<feature type="compositionally biased region" description="Basic and acidic residues" evidence="4">
    <location>
        <begin position="756"/>
        <end position="777"/>
    </location>
</feature>
<dbReference type="EMBL" id="LGRX02011833">
    <property type="protein sequence ID" value="KAK3268430.1"/>
    <property type="molecule type" value="Genomic_DNA"/>
</dbReference>
<dbReference type="InterPro" id="IPR013126">
    <property type="entry name" value="Hsp_70_fam"/>
</dbReference>
<evidence type="ECO:0008006" key="7">
    <source>
        <dbReference type="Google" id="ProtNLM"/>
    </source>
</evidence>
<dbReference type="Gene3D" id="3.30.420.40">
    <property type="match status" value="2"/>
</dbReference>
<dbReference type="FunFam" id="3.30.420.40:FF:000171">
    <property type="entry name" value="Heat shock 70 kDa protein 4"/>
    <property type="match status" value="2"/>
</dbReference>
<dbReference type="GO" id="GO:0005524">
    <property type="term" value="F:ATP binding"/>
    <property type="evidence" value="ECO:0007669"/>
    <property type="project" value="UniProtKB-KW"/>
</dbReference>